<evidence type="ECO:0000313" key="2">
    <source>
        <dbReference type="EMBL" id="ELU44111.1"/>
    </source>
</evidence>
<feature type="chain" id="PRO_5003997703" evidence="1">
    <location>
        <begin position="24"/>
        <end position="290"/>
    </location>
</feature>
<proteinExistence type="predicted"/>
<evidence type="ECO:0000256" key="1">
    <source>
        <dbReference type="SAM" id="SignalP"/>
    </source>
</evidence>
<dbReference type="STRING" id="983506.L8X197"/>
<dbReference type="Proteomes" id="UP000011668">
    <property type="component" value="Unassembled WGS sequence"/>
</dbReference>
<sequence length="290" mass="32049">MCIHCLLLFAVLHLLSLSERVGAWVPLTNSPYDLRCCPGRCAIALGSTGSYLPVVRIYFWGWPIRCTRSICASTLTGSTMMSIFSLPKQRRMILDSNGISAAANTGSYILEEIILDSNGISAAGIPVSPADFPWATRRGHASRRNLRTTTTTHIIHNPKYPQHVHGPRSESFQCDSVITEIAQACQHWRALSKGLALYTLPIWTHDVPVFESDDPFSFPIPYFRSSPCPCLGLGAVNICALIWKAMAELVDARKTIRGFYERVAELDGGSGEVMPWMCPRQPVVIPTSLE</sequence>
<reference evidence="2 3" key="1">
    <citation type="journal article" date="2013" name="Nat. Commun.">
        <title>The evolution and pathogenic mechanisms of the rice sheath blight pathogen.</title>
        <authorList>
            <person name="Zheng A."/>
            <person name="Lin R."/>
            <person name="Xu L."/>
            <person name="Qin P."/>
            <person name="Tang C."/>
            <person name="Ai P."/>
            <person name="Zhang D."/>
            <person name="Liu Y."/>
            <person name="Sun Z."/>
            <person name="Feng H."/>
            <person name="Wang Y."/>
            <person name="Chen Y."/>
            <person name="Liang X."/>
            <person name="Fu R."/>
            <person name="Li Q."/>
            <person name="Zhang J."/>
            <person name="Yu X."/>
            <person name="Xie Z."/>
            <person name="Ding L."/>
            <person name="Guan P."/>
            <person name="Tang J."/>
            <person name="Liang Y."/>
            <person name="Wang S."/>
            <person name="Deng Q."/>
            <person name="Li S."/>
            <person name="Zhu J."/>
            <person name="Wang L."/>
            <person name="Liu H."/>
            <person name="Li P."/>
        </authorList>
    </citation>
    <scope>NUCLEOTIDE SEQUENCE [LARGE SCALE GENOMIC DNA]</scope>
    <source>
        <strain evidence="3">AG-1 IA</strain>
    </source>
</reference>
<gene>
    <name evidence="2" type="ORF">AG1IA_01858</name>
</gene>
<keyword evidence="1" id="KW-0732">Signal</keyword>
<dbReference type="EMBL" id="AFRT01000411">
    <property type="protein sequence ID" value="ELU44111.1"/>
    <property type="molecule type" value="Genomic_DNA"/>
</dbReference>
<comment type="caution">
    <text evidence="2">The sequence shown here is derived from an EMBL/GenBank/DDBJ whole genome shotgun (WGS) entry which is preliminary data.</text>
</comment>
<evidence type="ECO:0000313" key="3">
    <source>
        <dbReference type="Proteomes" id="UP000011668"/>
    </source>
</evidence>
<feature type="signal peptide" evidence="1">
    <location>
        <begin position="1"/>
        <end position="23"/>
    </location>
</feature>
<organism evidence="2 3">
    <name type="scientific">Thanatephorus cucumeris (strain AG1-IA)</name>
    <name type="common">Rice sheath blight fungus</name>
    <name type="synonym">Rhizoctonia solani</name>
    <dbReference type="NCBI Taxonomy" id="983506"/>
    <lineage>
        <taxon>Eukaryota</taxon>
        <taxon>Fungi</taxon>
        <taxon>Dikarya</taxon>
        <taxon>Basidiomycota</taxon>
        <taxon>Agaricomycotina</taxon>
        <taxon>Agaricomycetes</taxon>
        <taxon>Cantharellales</taxon>
        <taxon>Ceratobasidiaceae</taxon>
        <taxon>Rhizoctonia</taxon>
        <taxon>Rhizoctonia solani AG-1</taxon>
    </lineage>
</organism>
<dbReference type="AlphaFoldDB" id="L8X197"/>
<keyword evidence="3" id="KW-1185">Reference proteome</keyword>
<dbReference type="HOGENOM" id="CLU_960364_0_0_1"/>
<protein>
    <submittedName>
        <fullName evidence="2">Uncharacterized protein</fullName>
    </submittedName>
</protein>
<accession>L8X197</accession>
<name>L8X197_THACA</name>